<dbReference type="InterPro" id="IPR014284">
    <property type="entry name" value="RNA_pol_sigma-70_dom"/>
</dbReference>
<comment type="similarity">
    <text evidence="1">Belongs to the sigma-70 factor family. ECF subfamily.</text>
</comment>
<protein>
    <submittedName>
        <fullName evidence="7">RNA polymerase sigma-70 factor</fullName>
    </submittedName>
</protein>
<evidence type="ECO:0000256" key="1">
    <source>
        <dbReference type="ARBA" id="ARBA00010641"/>
    </source>
</evidence>
<feature type="domain" description="RNA polymerase sigma factor 70 region 4 type 2" evidence="6">
    <location>
        <begin position="124"/>
        <end position="173"/>
    </location>
</feature>
<reference evidence="7 8" key="1">
    <citation type="submission" date="2021-01" db="EMBL/GenBank/DDBJ databases">
        <title>FDA dAtabase for Regulatory Grade micrObial Sequences (FDA-ARGOS): Supporting development and validation of Infectious Disease Dx tests.</title>
        <authorList>
            <person name="Sproer C."/>
            <person name="Gronow S."/>
            <person name="Severitt S."/>
            <person name="Schroder I."/>
            <person name="Tallon L."/>
            <person name="Sadzewicz L."/>
            <person name="Zhao X."/>
            <person name="Boylan J."/>
            <person name="Ott S."/>
            <person name="Bowen H."/>
            <person name="Vavikolanu K."/>
            <person name="Mehta A."/>
            <person name="Aluvathingal J."/>
            <person name="Nadendla S."/>
            <person name="Lowell S."/>
            <person name="Myers T."/>
            <person name="Yan Y."/>
            <person name="Sichtig H."/>
        </authorList>
    </citation>
    <scope>NUCLEOTIDE SEQUENCE [LARGE SCALE GENOMIC DNA]</scope>
    <source>
        <strain evidence="7 8">FDAARGOS_1141</strain>
    </source>
</reference>
<dbReference type="Pfam" id="PF08281">
    <property type="entry name" value="Sigma70_r4_2"/>
    <property type="match status" value="1"/>
</dbReference>
<name>A0ABX7CM08_SPHMU</name>
<dbReference type="SUPFAM" id="SSF88946">
    <property type="entry name" value="Sigma2 domain of RNA polymerase sigma factors"/>
    <property type="match status" value="1"/>
</dbReference>
<sequence>MKNKEGQSDQDLLLAMKDNSRHAFDCLYHRYWNRLLDAAYTKLGDADEAQELVQQLFVDLYRNRESVQVRTTLEGYLLAALKYKVIDRYRKIMRQTEKMDTWQSFTSQDVPSPDALLEIKETNEKLVRIINNLPEKCKEVFHLSRFEHQSHQEIAQQLNISESTVKKHIHKALFILRKEMKTDFLFCLLATIFISK</sequence>
<dbReference type="CDD" id="cd06171">
    <property type="entry name" value="Sigma70_r4"/>
    <property type="match status" value="1"/>
</dbReference>
<dbReference type="InterPro" id="IPR013325">
    <property type="entry name" value="RNA_pol_sigma_r2"/>
</dbReference>
<dbReference type="SUPFAM" id="SSF88659">
    <property type="entry name" value="Sigma3 and sigma4 domains of RNA polymerase sigma factors"/>
    <property type="match status" value="1"/>
</dbReference>
<dbReference type="NCBIfam" id="TIGR02937">
    <property type="entry name" value="sigma70-ECF"/>
    <property type="match status" value="1"/>
</dbReference>
<proteinExistence type="inferred from homology"/>
<dbReference type="Proteomes" id="UP000595498">
    <property type="component" value="Chromosome"/>
</dbReference>
<dbReference type="Gene3D" id="1.10.10.10">
    <property type="entry name" value="Winged helix-like DNA-binding domain superfamily/Winged helix DNA-binding domain"/>
    <property type="match status" value="1"/>
</dbReference>
<dbReference type="InterPro" id="IPR036388">
    <property type="entry name" value="WH-like_DNA-bd_sf"/>
</dbReference>
<evidence type="ECO:0000313" key="8">
    <source>
        <dbReference type="Proteomes" id="UP000595498"/>
    </source>
</evidence>
<evidence type="ECO:0000256" key="2">
    <source>
        <dbReference type="ARBA" id="ARBA00023015"/>
    </source>
</evidence>
<dbReference type="InterPro" id="IPR007627">
    <property type="entry name" value="RNA_pol_sigma70_r2"/>
</dbReference>
<dbReference type="InterPro" id="IPR013249">
    <property type="entry name" value="RNA_pol_sigma70_r4_t2"/>
</dbReference>
<dbReference type="Gene3D" id="1.10.1740.10">
    <property type="match status" value="1"/>
</dbReference>
<dbReference type="NCBIfam" id="TIGR02985">
    <property type="entry name" value="Sig70_bacteroi1"/>
    <property type="match status" value="1"/>
</dbReference>
<evidence type="ECO:0000259" key="6">
    <source>
        <dbReference type="Pfam" id="PF08281"/>
    </source>
</evidence>
<keyword evidence="3" id="KW-0731">Sigma factor</keyword>
<accession>A0ABX7CM08</accession>
<keyword evidence="4" id="KW-0804">Transcription</keyword>
<evidence type="ECO:0000313" key="7">
    <source>
        <dbReference type="EMBL" id="QQT53085.1"/>
    </source>
</evidence>
<dbReference type="EMBL" id="CP068224">
    <property type="protein sequence ID" value="QQT53085.1"/>
    <property type="molecule type" value="Genomic_DNA"/>
</dbReference>
<keyword evidence="2" id="KW-0805">Transcription regulation</keyword>
<evidence type="ECO:0000256" key="3">
    <source>
        <dbReference type="ARBA" id="ARBA00023082"/>
    </source>
</evidence>
<feature type="domain" description="RNA polymerase sigma-70 region 2" evidence="5">
    <location>
        <begin position="27"/>
        <end position="92"/>
    </location>
</feature>
<organism evidence="7 8">
    <name type="scientific">Sphingobacterium multivorum</name>
    <dbReference type="NCBI Taxonomy" id="28454"/>
    <lineage>
        <taxon>Bacteria</taxon>
        <taxon>Pseudomonadati</taxon>
        <taxon>Bacteroidota</taxon>
        <taxon>Sphingobacteriia</taxon>
        <taxon>Sphingobacteriales</taxon>
        <taxon>Sphingobacteriaceae</taxon>
        <taxon>Sphingobacterium</taxon>
    </lineage>
</organism>
<gene>
    <name evidence="7" type="ORF">I6I98_23010</name>
</gene>
<dbReference type="InterPro" id="IPR013324">
    <property type="entry name" value="RNA_pol_sigma_r3/r4-like"/>
</dbReference>
<dbReference type="PANTHER" id="PTHR43133">
    <property type="entry name" value="RNA POLYMERASE ECF-TYPE SIGMA FACTO"/>
    <property type="match status" value="1"/>
</dbReference>
<keyword evidence="8" id="KW-1185">Reference proteome</keyword>
<dbReference type="InterPro" id="IPR039425">
    <property type="entry name" value="RNA_pol_sigma-70-like"/>
</dbReference>
<dbReference type="InterPro" id="IPR014327">
    <property type="entry name" value="RNA_pol_sigma70_bacteroid"/>
</dbReference>
<evidence type="ECO:0000256" key="4">
    <source>
        <dbReference type="ARBA" id="ARBA00023163"/>
    </source>
</evidence>
<dbReference type="Pfam" id="PF04542">
    <property type="entry name" value="Sigma70_r2"/>
    <property type="match status" value="1"/>
</dbReference>
<dbReference type="PANTHER" id="PTHR43133:SF46">
    <property type="entry name" value="RNA POLYMERASE SIGMA-70 FACTOR ECF SUBFAMILY"/>
    <property type="match status" value="1"/>
</dbReference>
<evidence type="ECO:0000259" key="5">
    <source>
        <dbReference type="Pfam" id="PF04542"/>
    </source>
</evidence>